<dbReference type="PATRIC" id="fig|1423770.3.peg.988"/>
<dbReference type="EMBL" id="AZEZ01000085">
    <property type="protein sequence ID" value="KRL43429.1"/>
    <property type="molecule type" value="Genomic_DNA"/>
</dbReference>
<dbReference type="AlphaFoldDB" id="A0A0R1QMN6"/>
<dbReference type="RefSeq" id="WP_057888349.1">
    <property type="nucleotide sequence ID" value="NZ_AZEZ01000085.1"/>
</dbReference>
<keyword evidence="3" id="KW-1185">Reference proteome</keyword>
<protein>
    <recommendedName>
        <fullName evidence="4">YxeA family protein</fullName>
    </recommendedName>
</protein>
<dbReference type="Pfam" id="PF06486">
    <property type="entry name" value="DUF1093"/>
    <property type="match status" value="1"/>
</dbReference>
<accession>A0A0R1QMN6</accession>
<dbReference type="PANTHER" id="PTHR36433:SF2">
    <property type="entry name" value="YXEA FAMILY PROTEIN"/>
    <property type="match status" value="1"/>
</dbReference>
<keyword evidence="1" id="KW-0812">Transmembrane</keyword>
<evidence type="ECO:0000313" key="2">
    <source>
        <dbReference type="EMBL" id="KRL43429.1"/>
    </source>
</evidence>
<proteinExistence type="predicted"/>
<feature type="transmembrane region" description="Helical" evidence="1">
    <location>
        <begin position="7"/>
        <end position="26"/>
    </location>
</feature>
<keyword evidence="1" id="KW-1133">Transmembrane helix</keyword>
<evidence type="ECO:0008006" key="4">
    <source>
        <dbReference type="Google" id="ProtNLM"/>
    </source>
</evidence>
<dbReference type="PANTHER" id="PTHR36433">
    <property type="entry name" value="HYPOTHETICAL CYTOSOLIC PROTEIN"/>
    <property type="match status" value="1"/>
</dbReference>
<sequence>MKKFTNIFFTALIFIGLGYFMTGTFLKDQTSNFAQSFNKYNLLADKGPKFVKVDNQVAADYDGEGNYTYYLKSYDRQSRPHYVEFTGYGKLKQGQYIKLDTRGTHVKSYKKVSRDSLPYNVSRKLRKDYKINHES</sequence>
<dbReference type="OrthoDB" id="2290026at2"/>
<comment type="caution">
    <text evidence="2">The sequence shown here is derived from an EMBL/GenBank/DDBJ whole genome shotgun (WGS) entry which is preliminary data.</text>
</comment>
<reference evidence="2 3" key="1">
    <citation type="journal article" date="2015" name="Genome Announc.">
        <title>Expanding the biotechnology potential of lactobacilli through comparative genomics of 213 strains and associated genera.</title>
        <authorList>
            <person name="Sun Z."/>
            <person name="Harris H.M."/>
            <person name="McCann A."/>
            <person name="Guo C."/>
            <person name="Argimon S."/>
            <person name="Zhang W."/>
            <person name="Yang X."/>
            <person name="Jeffery I.B."/>
            <person name="Cooney J.C."/>
            <person name="Kagawa T.F."/>
            <person name="Liu W."/>
            <person name="Song Y."/>
            <person name="Salvetti E."/>
            <person name="Wrobel A."/>
            <person name="Rasinkangas P."/>
            <person name="Parkhill J."/>
            <person name="Rea M.C."/>
            <person name="O'Sullivan O."/>
            <person name="Ritari J."/>
            <person name="Douillard F.P."/>
            <person name="Paul Ross R."/>
            <person name="Yang R."/>
            <person name="Briner A.E."/>
            <person name="Felis G.E."/>
            <person name="de Vos W.M."/>
            <person name="Barrangou R."/>
            <person name="Klaenhammer T.R."/>
            <person name="Caufield P.W."/>
            <person name="Cui Y."/>
            <person name="Zhang H."/>
            <person name="O'Toole P.W."/>
        </authorList>
    </citation>
    <scope>NUCLEOTIDE SEQUENCE [LARGE SCALE GENOMIC DNA]</scope>
    <source>
        <strain evidence="2 3">DSM 14500</strain>
    </source>
</reference>
<dbReference type="InterPro" id="IPR006542">
    <property type="entry name" value="DUF1093"/>
</dbReference>
<dbReference type="Proteomes" id="UP000050872">
    <property type="component" value="Unassembled WGS sequence"/>
</dbReference>
<evidence type="ECO:0000256" key="1">
    <source>
        <dbReference type="SAM" id="Phobius"/>
    </source>
</evidence>
<evidence type="ECO:0000313" key="3">
    <source>
        <dbReference type="Proteomes" id="UP000050872"/>
    </source>
</evidence>
<keyword evidence="1" id="KW-0472">Membrane</keyword>
<dbReference type="Gene3D" id="2.40.50.480">
    <property type="match status" value="1"/>
</dbReference>
<gene>
    <name evidence="2" type="ORF">FD29_GL000958</name>
</gene>
<organism evidence="2 3">
    <name type="scientific">Companilactobacillus mindensis DSM 14500</name>
    <dbReference type="NCBI Taxonomy" id="1423770"/>
    <lineage>
        <taxon>Bacteria</taxon>
        <taxon>Bacillati</taxon>
        <taxon>Bacillota</taxon>
        <taxon>Bacilli</taxon>
        <taxon>Lactobacillales</taxon>
        <taxon>Lactobacillaceae</taxon>
        <taxon>Companilactobacillus</taxon>
    </lineage>
</organism>
<name>A0A0R1QMN6_9LACO</name>
<dbReference type="NCBIfam" id="TIGR01655">
    <property type="entry name" value="yxeA_fam"/>
    <property type="match status" value="1"/>
</dbReference>
<dbReference type="SUPFAM" id="SSF159121">
    <property type="entry name" value="BC4932-like"/>
    <property type="match status" value="1"/>
</dbReference>
<dbReference type="InterPro" id="IPR036166">
    <property type="entry name" value="YxeA-like_sf"/>
</dbReference>